<comment type="caution">
    <text evidence="13">The sequence shown here is derived from an EMBL/GenBank/DDBJ whole genome shotgun (WGS) entry which is preliminary data.</text>
</comment>
<dbReference type="RefSeq" id="WP_307261462.1">
    <property type="nucleotide sequence ID" value="NZ_JAUSVL010000001.1"/>
</dbReference>
<evidence type="ECO:0000256" key="8">
    <source>
        <dbReference type="ARBA" id="ARBA00022967"/>
    </source>
</evidence>
<organism evidence="13 14">
    <name type="scientific">Oligosphaera ethanolica</name>
    <dbReference type="NCBI Taxonomy" id="760260"/>
    <lineage>
        <taxon>Bacteria</taxon>
        <taxon>Pseudomonadati</taxon>
        <taxon>Lentisphaerota</taxon>
        <taxon>Oligosphaeria</taxon>
        <taxon>Oligosphaerales</taxon>
        <taxon>Oligosphaeraceae</taxon>
        <taxon>Oligosphaera</taxon>
    </lineage>
</organism>
<dbReference type="SUPFAM" id="SSF81653">
    <property type="entry name" value="Calcium ATPase, transduction domain A"/>
    <property type="match status" value="1"/>
</dbReference>
<evidence type="ECO:0000256" key="4">
    <source>
        <dbReference type="ARBA" id="ARBA00022692"/>
    </source>
</evidence>
<dbReference type="GO" id="GO:0016887">
    <property type="term" value="F:ATP hydrolysis activity"/>
    <property type="evidence" value="ECO:0007669"/>
    <property type="project" value="InterPro"/>
</dbReference>
<dbReference type="SFLD" id="SFLDS00003">
    <property type="entry name" value="Haloacid_Dehalogenase"/>
    <property type="match status" value="1"/>
</dbReference>
<dbReference type="SUPFAM" id="SSF56784">
    <property type="entry name" value="HAD-like"/>
    <property type="match status" value="1"/>
</dbReference>
<evidence type="ECO:0000256" key="1">
    <source>
        <dbReference type="ARBA" id="ARBA00004651"/>
    </source>
</evidence>
<evidence type="ECO:0000256" key="6">
    <source>
        <dbReference type="ARBA" id="ARBA00022741"/>
    </source>
</evidence>
<dbReference type="CDD" id="cd00371">
    <property type="entry name" value="HMA"/>
    <property type="match status" value="1"/>
</dbReference>
<keyword evidence="3 11" id="KW-1003">Cell membrane</keyword>
<comment type="similarity">
    <text evidence="2 11">Belongs to the cation transport ATPase (P-type) (TC 3.A.3) family. Type IB subfamily.</text>
</comment>
<dbReference type="InterPro" id="IPR008250">
    <property type="entry name" value="ATPase_P-typ_transduc_dom_A_sf"/>
</dbReference>
<dbReference type="PRINTS" id="PR00119">
    <property type="entry name" value="CATATPASE"/>
</dbReference>
<dbReference type="InterPro" id="IPR006121">
    <property type="entry name" value="HMA_dom"/>
</dbReference>
<feature type="domain" description="HMA" evidence="12">
    <location>
        <begin position="4"/>
        <end position="70"/>
    </location>
</feature>
<feature type="transmembrane region" description="Helical" evidence="11">
    <location>
        <begin position="132"/>
        <end position="149"/>
    </location>
</feature>
<dbReference type="GO" id="GO:0060003">
    <property type="term" value="P:copper ion export"/>
    <property type="evidence" value="ECO:0007669"/>
    <property type="project" value="UniProtKB-ARBA"/>
</dbReference>
<dbReference type="InterPro" id="IPR027256">
    <property type="entry name" value="P-typ_ATPase_IB"/>
</dbReference>
<evidence type="ECO:0000256" key="7">
    <source>
        <dbReference type="ARBA" id="ARBA00022840"/>
    </source>
</evidence>
<evidence type="ECO:0000256" key="5">
    <source>
        <dbReference type="ARBA" id="ARBA00022723"/>
    </source>
</evidence>
<feature type="transmembrane region" description="Helical" evidence="11">
    <location>
        <begin position="685"/>
        <end position="707"/>
    </location>
</feature>
<dbReference type="NCBIfam" id="TIGR01511">
    <property type="entry name" value="ATPase-IB1_Cu"/>
    <property type="match status" value="1"/>
</dbReference>
<feature type="transmembrane region" description="Helical" evidence="11">
    <location>
        <begin position="161"/>
        <end position="179"/>
    </location>
</feature>
<proteinExistence type="inferred from homology"/>
<dbReference type="InterPro" id="IPR059000">
    <property type="entry name" value="ATPase_P-type_domA"/>
</dbReference>
<dbReference type="EMBL" id="JAUSVL010000001">
    <property type="protein sequence ID" value="MDQ0290038.1"/>
    <property type="molecule type" value="Genomic_DNA"/>
</dbReference>
<dbReference type="PRINTS" id="PR00943">
    <property type="entry name" value="CUATPASE"/>
</dbReference>
<dbReference type="Gene3D" id="3.30.70.100">
    <property type="match status" value="1"/>
</dbReference>
<dbReference type="InterPro" id="IPR018303">
    <property type="entry name" value="ATPase_P-typ_P_site"/>
</dbReference>
<keyword evidence="14" id="KW-1185">Reference proteome</keyword>
<evidence type="ECO:0000256" key="11">
    <source>
        <dbReference type="RuleBase" id="RU362081"/>
    </source>
</evidence>
<protein>
    <submittedName>
        <fullName evidence="13">Cu+-exporting ATPase</fullName>
    </submittedName>
</protein>
<sequence>MPTHKLSFTIGGMHCAGCAASIERAVKKLPGASDVYVNFAAKTLSLQAEDGVLGPDDICAAVQKCGFSAVYHDSQHEAAASAAGLDATAAEDAGGFRRFVVAALFAALLSYVAMHAMFGLPFWSLTHGQSRLLQILLLLPVLIAGREFYRNGLPALLRGAPNMDTLIAIGTAAAIIYSLLPLHGHDDGHHLYFETAGMIIAFVLLGRFLEGRSRQRASGAIRELMNLRPETARVIRDGQEQQLPIADLAIDDHIRVLPGEKIPADGVIVDGSSTIDESMLSGESLPVEKFPGDRVTGATINQHGALVFKATQVGDNTTLAHIIRLVADAQGTRPPIARLADAVAGYFVWIVLAIAAASFVAWSIAGVGSDQALRFALAVLVIACPCALGLATPIALIVGIGRGATLGILIRNGKALEAAGKVRTVIFDKTGTLTLGQPEVAHVMLAPDSTFTSDDILAIAAAAEAQSEHPLAKAICREAQRRKVATAHVSDFQALPGLGLRCQHDGHELILGTERLMREQQITLDDWLNRDFPAMSLIYLAMDRRCLAVIGIADRIKPEAQAAIAQLHSMGLKTIMLTGDRRESADIIARGLAIDRVEPELLPGDKASIIRAIQAEAPGRLVAMVGDGINDAPALAQADVGIAIGSGTDVAMASADIVLMRNNLHHVAAAIALSRATLRIIRENLFWALGYNVVGIPLAAGVFYAFGGPALNPIFGAMAMAFSSVAVVTNALRLKRFSPAQN</sequence>
<dbReference type="Proteomes" id="UP001238163">
    <property type="component" value="Unassembled WGS sequence"/>
</dbReference>
<dbReference type="Pfam" id="PF00122">
    <property type="entry name" value="E1-E2_ATPase"/>
    <property type="match status" value="1"/>
</dbReference>
<dbReference type="GO" id="GO:0005507">
    <property type="term" value="F:copper ion binding"/>
    <property type="evidence" value="ECO:0007669"/>
    <property type="project" value="TreeGrafter"/>
</dbReference>
<dbReference type="NCBIfam" id="TIGR01494">
    <property type="entry name" value="ATPase_P-type"/>
    <property type="match status" value="1"/>
</dbReference>
<keyword evidence="8" id="KW-1278">Translocase</keyword>
<dbReference type="PANTHER" id="PTHR43520">
    <property type="entry name" value="ATP7, ISOFORM B"/>
    <property type="match status" value="1"/>
</dbReference>
<dbReference type="PANTHER" id="PTHR43520:SF8">
    <property type="entry name" value="P-TYPE CU(+) TRANSPORTER"/>
    <property type="match status" value="1"/>
</dbReference>
<feature type="transmembrane region" description="Helical" evidence="11">
    <location>
        <begin position="713"/>
        <end position="732"/>
    </location>
</feature>
<comment type="subcellular location">
    <subcellularLocation>
        <location evidence="1">Cell membrane</location>
        <topology evidence="1">Multi-pass membrane protein</topology>
    </subcellularLocation>
</comment>
<dbReference type="InterPro" id="IPR023298">
    <property type="entry name" value="ATPase_P-typ_TM_dom_sf"/>
</dbReference>
<dbReference type="NCBIfam" id="TIGR01525">
    <property type="entry name" value="ATPase-IB_hvy"/>
    <property type="match status" value="1"/>
</dbReference>
<dbReference type="InterPro" id="IPR001757">
    <property type="entry name" value="P_typ_ATPase"/>
</dbReference>
<dbReference type="SFLD" id="SFLDG00002">
    <property type="entry name" value="C1.7:_P-type_atpase_like"/>
    <property type="match status" value="1"/>
</dbReference>
<dbReference type="Pfam" id="PF00403">
    <property type="entry name" value="HMA"/>
    <property type="match status" value="1"/>
</dbReference>
<dbReference type="InterPro" id="IPR036163">
    <property type="entry name" value="HMA_dom_sf"/>
</dbReference>
<dbReference type="InterPro" id="IPR023214">
    <property type="entry name" value="HAD_sf"/>
</dbReference>
<accession>A0AAE4APJ0</accession>
<dbReference type="InterPro" id="IPR023299">
    <property type="entry name" value="ATPase_P-typ_cyto_dom_N"/>
</dbReference>
<keyword evidence="5 11" id="KW-0479">Metal-binding</keyword>
<keyword evidence="10 11" id="KW-0472">Membrane</keyword>
<evidence type="ECO:0000256" key="9">
    <source>
        <dbReference type="ARBA" id="ARBA00022989"/>
    </source>
</evidence>
<dbReference type="GO" id="GO:0043682">
    <property type="term" value="F:P-type divalent copper transporter activity"/>
    <property type="evidence" value="ECO:0007669"/>
    <property type="project" value="TreeGrafter"/>
</dbReference>
<dbReference type="InterPro" id="IPR036412">
    <property type="entry name" value="HAD-like_sf"/>
</dbReference>
<feature type="transmembrane region" description="Helical" evidence="11">
    <location>
        <begin position="191"/>
        <end position="209"/>
    </location>
</feature>
<dbReference type="GO" id="GO:0055070">
    <property type="term" value="P:copper ion homeostasis"/>
    <property type="evidence" value="ECO:0007669"/>
    <property type="project" value="TreeGrafter"/>
</dbReference>
<evidence type="ECO:0000259" key="12">
    <source>
        <dbReference type="PROSITE" id="PS50846"/>
    </source>
</evidence>
<name>A0AAE4APJ0_9BACT</name>
<keyword evidence="9 11" id="KW-1133">Transmembrane helix</keyword>
<keyword evidence="6 11" id="KW-0547">Nucleotide-binding</keyword>
<dbReference type="SUPFAM" id="SSF81665">
    <property type="entry name" value="Calcium ATPase, transmembrane domain M"/>
    <property type="match status" value="1"/>
</dbReference>
<dbReference type="PROSITE" id="PS50846">
    <property type="entry name" value="HMA_2"/>
    <property type="match status" value="1"/>
</dbReference>
<dbReference type="CDD" id="cd02094">
    <property type="entry name" value="P-type_ATPase_Cu-like"/>
    <property type="match status" value="1"/>
</dbReference>
<dbReference type="Gene3D" id="2.70.150.10">
    <property type="entry name" value="Calcium-transporting ATPase, cytoplasmic transduction domain A"/>
    <property type="match status" value="1"/>
</dbReference>
<dbReference type="FunFam" id="2.70.150.10:FF:000020">
    <property type="entry name" value="Copper-exporting P-type ATPase A"/>
    <property type="match status" value="1"/>
</dbReference>
<dbReference type="PROSITE" id="PS00154">
    <property type="entry name" value="ATPASE_E1_E2"/>
    <property type="match status" value="1"/>
</dbReference>
<dbReference type="Gene3D" id="3.40.50.1000">
    <property type="entry name" value="HAD superfamily/HAD-like"/>
    <property type="match status" value="1"/>
</dbReference>
<evidence type="ECO:0000256" key="2">
    <source>
        <dbReference type="ARBA" id="ARBA00006024"/>
    </source>
</evidence>
<evidence type="ECO:0000313" key="13">
    <source>
        <dbReference type="EMBL" id="MDQ0290038.1"/>
    </source>
</evidence>
<dbReference type="SFLD" id="SFLDF00027">
    <property type="entry name" value="p-type_atpase"/>
    <property type="match status" value="1"/>
</dbReference>
<dbReference type="Pfam" id="PF00702">
    <property type="entry name" value="Hydrolase"/>
    <property type="match status" value="1"/>
</dbReference>
<dbReference type="GO" id="GO:0005524">
    <property type="term" value="F:ATP binding"/>
    <property type="evidence" value="ECO:0007669"/>
    <property type="project" value="UniProtKB-UniRule"/>
</dbReference>
<feature type="transmembrane region" description="Helical" evidence="11">
    <location>
        <begin position="377"/>
        <end position="401"/>
    </location>
</feature>
<feature type="transmembrane region" description="Helical" evidence="11">
    <location>
        <begin position="343"/>
        <end position="365"/>
    </location>
</feature>
<dbReference type="PROSITE" id="PS01047">
    <property type="entry name" value="HMA_1"/>
    <property type="match status" value="1"/>
</dbReference>
<keyword evidence="4 11" id="KW-0812">Transmembrane</keyword>
<evidence type="ECO:0000313" key="14">
    <source>
        <dbReference type="Proteomes" id="UP001238163"/>
    </source>
</evidence>
<feature type="transmembrane region" description="Helical" evidence="11">
    <location>
        <begin position="99"/>
        <end position="120"/>
    </location>
</feature>
<dbReference type="SUPFAM" id="SSF55008">
    <property type="entry name" value="HMA, heavy metal-associated domain"/>
    <property type="match status" value="1"/>
</dbReference>
<gene>
    <name evidence="13" type="ORF">J3R75_002145</name>
</gene>
<dbReference type="InterPro" id="IPR017969">
    <property type="entry name" value="Heavy-metal-associated_CS"/>
</dbReference>
<reference evidence="13" key="1">
    <citation type="submission" date="2023-07" db="EMBL/GenBank/DDBJ databases">
        <title>Genomic Encyclopedia of Type Strains, Phase IV (KMG-IV): sequencing the most valuable type-strain genomes for metagenomic binning, comparative biology and taxonomic classification.</title>
        <authorList>
            <person name="Goeker M."/>
        </authorList>
    </citation>
    <scope>NUCLEOTIDE SEQUENCE</scope>
    <source>
        <strain evidence="13">DSM 24202</strain>
    </source>
</reference>
<evidence type="ECO:0000256" key="10">
    <source>
        <dbReference type="ARBA" id="ARBA00023136"/>
    </source>
</evidence>
<keyword evidence="7 11" id="KW-0067">ATP-binding</keyword>
<dbReference type="Gene3D" id="3.40.1110.10">
    <property type="entry name" value="Calcium-transporting ATPase, cytoplasmic domain N"/>
    <property type="match status" value="1"/>
</dbReference>
<dbReference type="AlphaFoldDB" id="A0AAE4APJ0"/>
<dbReference type="InterPro" id="IPR044492">
    <property type="entry name" value="P_typ_ATPase_HD_dom"/>
</dbReference>
<dbReference type="GO" id="GO:0005886">
    <property type="term" value="C:plasma membrane"/>
    <property type="evidence" value="ECO:0007669"/>
    <property type="project" value="UniProtKB-SubCell"/>
</dbReference>
<evidence type="ECO:0000256" key="3">
    <source>
        <dbReference type="ARBA" id="ARBA00022475"/>
    </source>
</evidence>